<keyword evidence="3" id="KW-1185">Reference proteome</keyword>
<keyword evidence="1" id="KW-1133">Transmembrane helix</keyword>
<feature type="transmembrane region" description="Helical" evidence="1">
    <location>
        <begin position="86"/>
        <end position="116"/>
    </location>
</feature>
<evidence type="ECO:0000256" key="1">
    <source>
        <dbReference type="SAM" id="Phobius"/>
    </source>
</evidence>
<sequence>MCFGLWWGLGPVRSVLGGRGLFVRYLLGLTGWLVRGLLGRGFWGGGVGRWFLVLGERWPALVLWVLVVGITDLGLLSLIGRAMGGLVGVLAVGFFVREIGLFGLIGVGLCAFRVAVGGVRRLMLVLGEWRTVVLL</sequence>
<evidence type="ECO:0000313" key="2">
    <source>
        <dbReference type="EMBL" id="RFS82486.1"/>
    </source>
</evidence>
<organism evidence="2 3">
    <name type="scientific">Actinomadura spongiicola</name>
    <dbReference type="NCBI Taxonomy" id="2303421"/>
    <lineage>
        <taxon>Bacteria</taxon>
        <taxon>Bacillati</taxon>
        <taxon>Actinomycetota</taxon>
        <taxon>Actinomycetes</taxon>
        <taxon>Streptosporangiales</taxon>
        <taxon>Thermomonosporaceae</taxon>
        <taxon>Actinomadura</taxon>
    </lineage>
</organism>
<comment type="caution">
    <text evidence="2">The sequence shown here is derived from an EMBL/GenBank/DDBJ whole genome shotgun (WGS) entry which is preliminary data.</text>
</comment>
<feature type="transmembrane region" description="Helical" evidence="1">
    <location>
        <begin position="58"/>
        <end position="79"/>
    </location>
</feature>
<proteinExistence type="predicted"/>
<keyword evidence="1" id="KW-0812">Transmembrane</keyword>
<dbReference type="EMBL" id="QVNQ01000009">
    <property type="protein sequence ID" value="RFS82486.1"/>
    <property type="molecule type" value="Genomic_DNA"/>
</dbReference>
<evidence type="ECO:0000313" key="3">
    <source>
        <dbReference type="Proteomes" id="UP000262882"/>
    </source>
</evidence>
<accession>A0A372GAR0</accession>
<dbReference type="Proteomes" id="UP000262882">
    <property type="component" value="Unassembled WGS sequence"/>
</dbReference>
<gene>
    <name evidence="2" type="ORF">D0T12_27195</name>
</gene>
<name>A0A372GAR0_9ACTN</name>
<dbReference type="AlphaFoldDB" id="A0A372GAR0"/>
<feature type="transmembrane region" description="Helical" evidence="1">
    <location>
        <begin position="21"/>
        <end position="38"/>
    </location>
</feature>
<reference evidence="2 3" key="1">
    <citation type="submission" date="2018-08" db="EMBL/GenBank/DDBJ databases">
        <title>Actinomadura spongicola sp. nov., isolated from marine sponge Leucetta chagosensis.</title>
        <authorList>
            <person name="Li L."/>
            <person name="Lin H.W."/>
        </authorList>
    </citation>
    <scope>NUCLEOTIDE SEQUENCE [LARGE SCALE GENOMIC DNA]</scope>
    <source>
        <strain evidence="2 3">LHW52907</strain>
    </source>
</reference>
<protein>
    <submittedName>
        <fullName evidence="2">Uncharacterized protein</fullName>
    </submittedName>
</protein>
<keyword evidence="1" id="KW-0472">Membrane</keyword>